<comment type="subcellular location">
    <subcellularLocation>
        <location evidence="1">Cell outer membrane</location>
    </subcellularLocation>
</comment>
<evidence type="ECO:0000313" key="9">
    <source>
        <dbReference type="EMBL" id="ETR68015.1"/>
    </source>
</evidence>
<dbReference type="Pfam" id="PF02321">
    <property type="entry name" value="OEP"/>
    <property type="match status" value="2"/>
</dbReference>
<sequence length="442" mass="50308">MVIASVFANEPEKNIWQTIKILDLETAQWIALAENSNLAASTARIGQAMAQKQQAQAAYWPKINFSMTATRNRMSDALYETQSLSARLLNPWVEMKNPVEKYSLGLSAEYVLFDGFLSKYQYLAAKMGHEIRQVQHQDLKRLLLQQVANQFFSAQLARENVSIAEANIDFYQQKLKEANARQDIGSGSLSDSLNFQVRLNSAKTSLIQARETYELALLEMADTLGITRFSNRITLARLETEQSQEMGALDTQEYIDDAFSQRPDVSLYEKMLQQAKDQETAATAYNYPFIVLNAVYKGERENSYSWEDDDFGNTITTTLTYPIFAGGYYQARVKAAKYRIKETEWSWHYIARKIDTQVRQAVTRVKAAQKQVVLQRDNAELVKQNRDLVEKEYAAGQNSLVRLNEAQRDLITAKSRLAAALVSLHQAWQNLWAATGEILAPF</sequence>
<dbReference type="GO" id="GO:0015562">
    <property type="term" value="F:efflux transmembrane transporter activity"/>
    <property type="evidence" value="ECO:0007669"/>
    <property type="project" value="InterPro"/>
</dbReference>
<feature type="coiled-coil region" evidence="8">
    <location>
        <begin position="154"/>
        <end position="181"/>
    </location>
</feature>
<protein>
    <submittedName>
        <fullName evidence="9">Outer membrane efflux protein</fullName>
    </submittedName>
</protein>
<reference evidence="10" key="1">
    <citation type="submission" date="2012-11" db="EMBL/GenBank/DDBJ databases">
        <authorList>
            <person name="Lucero-Rivera Y.E."/>
            <person name="Tovar-Ramirez D."/>
        </authorList>
    </citation>
    <scope>NUCLEOTIDE SEQUENCE [LARGE SCALE GENOMIC DNA]</scope>
    <source>
        <strain evidence="10">Araruama</strain>
    </source>
</reference>
<name>A0A1V1NZT3_9BACT</name>
<evidence type="ECO:0000256" key="5">
    <source>
        <dbReference type="ARBA" id="ARBA00022692"/>
    </source>
</evidence>
<comment type="similarity">
    <text evidence="2">Belongs to the outer membrane factor (OMF) (TC 1.B.17) family.</text>
</comment>
<dbReference type="Proteomes" id="UP000189670">
    <property type="component" value="Unassembled WGS sequence"/>
</dbReference>
<organism evidence="9 10">
    <name type="scientific">Candidatus Magnetoglobus multicellularis str. Araruama</name>
    <dbReference type="NCBI Taxonomy" id="890399"/>
    <lineage>
        <taxon>Bacteria</taxon>
        <taxon>Pseudomonadati</taxon>
        <taxon>Thermodesulfobacteriota</taxon>
        <taxon>Desulfobacteria</taxon>
        <taxon>Desulfobacterales</taxon>
        <taxon>Desulfobacteraceae</taxon>
        <taxon>Candidatus Magnetoglobus</taxon>
    </lineage>
</organism>
<gene>
    <name evidence="9" type="ORF">OMM_10961</name>
</gene>
<dbReference type="SUPFAM" id="SSF56954">
    <property type="entry name" value="Outer membrane efflux proteins (OEP)"/>
    <property type="match status" value="1"/>
</dbReference>
<evidence type="ECO:0000256" key="7">
    <source>
        <dbReference type="ARBA" id="ARBA00023237"/>
    </source>
</evidence>
<dbReference type="PANTHER" id="PTHR30026:SF20">
    <property type="entry name" value="OUTER MEMBRANE PROTEIN TOLC"/>
    <property type="match status" value="1"/>
</dbReference>
<evidence type="ECO:0000256" key="3">
    <source>
        <dbReference type="ARBA" id="ARBA00022448"/>
    </source>
</evidence>
<keyword evidence="6" id="KW-0472">Membrane</keyword>
<evidence type="ECO:0000313" key="10">
    <source>
        <dbReference type="Proteomes" id="UP000189670"/>
    </source>
</evidence>
<dbReference type="Gene3D" id="1.20.1600.10">
    <property type="entry name" value="Outer membrane efflux proteins (OEP)"/>
    <property type="match status" value="1"/>
</dbReference>
<dbReference type="AlphaFoldDB" id="A0A1V1NZT3"/>
<comment type="caution">
    <text evidence="9">The sequence shown here is derived from an EMBL/GenBank/DDBJ whole genome shotgun (WGS) entry which is preliminary data.</text>
</comment>
<proteinExistence type="inferred from homology"/>
<keyword evidence="4" id="KW-1134">Transmembrane beta strand</keyword>
<keyword evidence="8" id="KW-0175">Coiled coil</keyword>
<keyword evidence="3" id="KW-0813">Transport</keyword>
<dbReference type="InterPro" id="IPR003423">
    <property type="entry name" value="OMP_efflux"/>
</dbReference>
<keyword evidence="7" id="KW-0998">Cell outer membrane</keyword>
<dbReference type="EMBL" id="ATBP01001118">
    <property type="protein sequence ID" value="ETR68015.1"/>
    <property type="molecule type" value="Genomic_DNA"/>
</dbReference>
<evidence type="ECO:0000256" key="2">
    <source>
        <dbReference type="ARBA" id="ARBA00007613"/>
    </source>
</evidence>
<evidence type="ECO:0000256" key="4">
    <source>
        <dbReference type="ARBA" id="ARBA00022452"/>
    </source>
</evidence>
<keyword evidence="5" id="KW-0812">Transmembrane</keyword>
<accession>A0A1V1NZT3</accession>
<dbReference type="InterPro" id="IPR051906">
    <property type="entry name" value="TolC-like"/>
</dbReference>
<dbReference type="GO" id="GO:1990281">
    <property type="term" value="C:efflux pump complex"/>
    <property type="evidence" value="ECO:0007669"/>
    <property type="project" value="TreeGrafter"/>
</dbReference>
<dbReference type="GO" id="GO:0009279">
    <property type="term" value="C:cell outer membrane"/>
    <property type="evidence" value="ECO:0007669"/>
    <property type="project" value="UniProtKB-SubCell"/>
</dbReference>
<dbReference type="PANTHER" id="PTHR30026">
    <property type="entry name" value="OUTER MEMBRANE PROTEIN TOLC"/>
    <property type="match status" value="1"/>
</dbReference>
<evidence type="ECO:0000256" key="8">
    <source>
        <dbReference type="SAM" id="Coils"/>
    </source>
</evidence>
<evidence type="ECO:0000256" key="1">
    <source>
        <dbReference type="ARBA" id="ARBA00004442"/>
    </source>
</evidence>
<evidence type="ECO:0000256" key="6">
    <source>
        <dbReference type="ARBA" id="ARBA00023136"/>
    </source>
</evidence>
<dbReference type="GO" id="GO:0015288">
    <property type="term" value="F:porin activity"/>
    <property type="evidence" value="ECO:0007669"/>
    <property type="project" value="TreeGrafter"/>
</dbReference>